<keyword evidence="4" id="KW-0378">Hydrolase</keyword>
<keyword evidence="3" id="KW-0064">Aspartyl protease</keyword>
<dbReference type="InterPro" id="IPR012337">
    <property type="entry name" value="RNaseH-like_sf"/>
</dbReference>
<dbReference type="GO" id="GO:0006508">
    <property type="term" value="P:proteolysis"/>
    <property type="evidence" value="ECO:0007669"/>
    <property type="project" value="UniProtKB-KW"/>
</dbReference>
<dbReference type="Pfam" id="PF22936">
    <property type="entry name" value="Pol_BBD"/>
    <property type="match status" value="1"/>
</dbReference>
<dbReference type="GO" id="GO:0003676">
    <property type="term" value="F:nucleic acid binding"/>
    <property type="evidence" value="ECO:0007669"/>
    <property type="project" value="InterPro"/>
</dbReference>
<dbReference type="GO" id="GO:0015074">
    <property type="term" value="P:DNA integration"/>
    <property type="evidence" value="ECO:0007669"/>
    <property type="project" value="InterPro"/>
</dbReference>
<dbReference type="AlphaFoldDB" id="A0AAV5K493"/>
<dbReference type="Pfam" id="PF25597">
    <property type="entry name" value="SH3_retrovirus"/>
    <property type="match status" value="1"/>
</dbReference>
<reference evidence="6 7" key="1">
    <citation type="journal article" date="2021" name="Commun. Biol.">
        <title>The genome of Shorea leprosula (Dipterocarpaceae) highlights the ecological relevance of drought in aseasonal tropical rainforests.</title>
        <authorList>
            <person name="Ng K.K.S."/>
            <person name="Kobayashi M.J."/>
            <person name="Fawcett J.A."/>
            <person name="Hatakeyama M."/>
            <person name="Paape T."/>
            <person name="Ng C.H."/>
            <person name="Ang C.C."/>
            <person name="Tnah L.H."/>
            <person name="Lee C.T."/>
            <person name="Nishiyama T."/>
            <person name="Sese J."/>
            <person name="O'Brien M.J."/>
            <person name="Copetti D."/>
            <person name="Mohd Noor M.I."/>
            <person name="Ong R.C."/>
            <person name="Putra M."/>
            <person name="Sireger I.Z."/>
            <person name="Indrioko S."/>
            <person name="Kosugi Y."/>
            <person name="Izuno A."/>
            <person name="Isagi Y."/>
            <person name="Lee S.L."/>
            <person name="Shimizu K.K."/>
        </authorList>
    </citation>
    <scope>NUCLEOTIDE SEQUENCE [LARGE SCALE GENOMIC DNA]</scope>
    <source>
        <strain evidence="6">214</strain>
    </source>
</reference>
<dbReference type="InterPro" id="IPR054722">
    <property type="entry name" value="PolX-like_BBD"/>
</dbReference>
<dbReference type="PANTHER" id="PTHR42648:SF18">
    <property type="entry name" value="RETROTRANSPOSON, UNCLASSIFIED-LIKE PROTEIN"/>
    <property type="match status" value="1"/>
</dbReference>
<evidence type="ECO:0000259" key="5">
    <source>
        <dbReference type="PROSITE" id="PS50994"/>
    </source>
</evidence>
<dbReference type="Proteomes" id="UP001054252">
    <property type="component" value="Unassembled WGS sequence"/>
</dbReference>
<dbReference type="CDD" id="cd09272">
    <property type="entry name" value="RNase_HI_RT_Ty1"/>
    <property type="match status" value="1"/>
</dbReference>
<keyword evidence="2" id="KW-0479">Metal-binding</keyword>
<proteinExistence type="predicted"/>
<keyword evidence="7" id="KW-1185">Reference proteome</keyword>
<dbReference type="InterPro" id="IPR043502">
    <property type="entry name" value="DNA/RNA_pol_sf"/>
</dbReference>
<dbReference type="Pfam" id="PF13976">
    <property type="entry name" value="gag_pre-integrs"/>
    <property type="match status" value="1"/>
</dbReference>
<evidence type="ECO:0000313" key="6">
    <source>
        <dbReference type="EMBL" id="GKV21789.1"/>
    </source>
</evidence>
<dbReference type="Pfam" id="PF07727">
    <property type="entry name" value="RVT_2"/>
    <property type="match status" value="2"/>
</dbReference>
<gene>
    <name evidence="6" type="ORF">SLEP1_g31735</name>
</gene>
<dbReference type="GO" id="GO:0008270">
    <property type="term" value="F:zinc ion binding"/>
    <property type="evidence" value="ECO:0007669"/>
    <property type="project" value="InterPro"/>
</dbReference>
<name>A0AAV5K493_9ROSI</name>
<dbReference type="PANTHER" id="PTHR42648">
    <property type="entry name" value="TRANSPOSASE, PUTATIVE-RELATED"/>
    <property type="match status" value="1"/>
</dbReference>
<comment type="caution">
    <text evidence="6">The sequence shown here is derived from an EMBL/GenBank/DDBJ whole genome shotgun (WGS) entry which is preliminary data.</text>
</comment>
<evidence type="ECO:0000256" key="1">
    <source>
        <dbReference type="ARBA" id="ARBA00022670"/>
    </source>
</evidence>
<sequence>MLKMQETETIHQYTNKLMDVVNRIRLHGEEFPDRRLVEKIIVSVPDEFESKISAIEESYDLKELTITELISKLQAHEQTLVMKTDETKEGAFLARQKGKQPATSSESNKTNGYNQAYQQHQQSRKGRFPLCCYCRKSNHEEKDCWFKGKSQIQCRFCKKYGHIEKNCRAKQQRQHQTQHQQAQYRPKQQQQVNYAEDQCKEDYLFTVTQGSSLPSSTWFVDNGCTNHMARDESLFVEMDKSVITNVKLGNGTVLRSQGKGTAIIQTKTGTKQITDVMFIPSLSQNLLSVAQMMKKGFTLSFVHDSCFDPTSDEIAKVKMVENIFPLDFEKVQHCFSTCKTVDENLWHKRYGHFNVKGLKYMQTHEFVRDLTELHLTNSVCESCQLGKMHKLPFLVNKFLRATQKLELVHTDICGPMRTPSLSQNRYFILFIDDFTRMTWVYFLDSKGQALPVFEKFKALVENQSGCRIKKLRSDNRKEYTSNDFNLFCEEAGVDHQLTVSYTPQQNGIAKRKNRTVIEMARCMLAEKKLPKSFWAKVVYIAIYLLNGLPTKAVKGMTPIEAWYGQKPFADHWKVFGSICYNHVPTAKRGKLDEKAEIGIFIGYGTQAKGYKDAGKIEKGSNKQCEAGSDVASSSEIAEVDDDSSILKTKSLADIYARCNLATAEPNCFEEAAKQQVWIDAMKEKLSMIEKNQTWCLVPKPNDKKPIGVKWVFRTKLNPDGSIHKHKARLVVKGYAQQPGVDYGETYAPVARHDTIRLLIALAANLGWKLFHMDVKSAFLNGVLQEEIYVEQPLGFEITGNEDCVYKLNKALYGLKQAPRAWYCRIDHYLMSQGFRRSTEEATLYLLEQFKKVMMQKFAMTDLGETKYFLGLEVQQLSKGIFICQRKYALDILKKFEMENCKPVATPLVQNEKLSKNDQETKVDSSYYRSLIGSLLYLTATRPDLMFATSYLSRFMSAPSKLHLVAAKRVLRYIKGTYELGLWFDNNQQGRLQGYVDSDWAGSMEDMISTTGYVFSFGSGSFSWNSKKQDVVAQSTAEAKYLAAGAAANHAVWLRMVLEELGFNQIESCVLNVDNMSAIAIAQNPVQHGRTKHIKIEYHVIRNYVQDKEIVLQHCDSEIQVADILTKALPRQKFEEFKDMLGVTNIKSKEEC</sequence>
<dbReference type="SUPFAM" id="SSF57756">
    <property type="entry name" value="Retrovirus zinc finger-like domains"/>
    <property type="match status" value="1"/>
</dbReference>
<dbReference type="InterPro" id="IPR057670">
    <property type="entry name" value="SH3_retrovirus"/>
</dbReference>
<dbReference type="InterPro" id="IPR025724">
    <property type="entry name" value="GAG-pre-integrase_dom"/>
</dbReference>
<evidence type="ECO:0000313" key="7">
    <source>
        <dbReference type="Proteomes" id="UP001054252"/>
    </source>
</evidence>
<organism evidence="6 7">
    <name type="scientific">Rubroshorea leprosula</name>
    <dbReference type="NCBI Taxonomy" id="152421"/>
    <lineage>
        <taxon>Eukaryota</taxon>
        <taxon>Viridiplantae</taxon>
        <taxon>Streptophyta</taxon>
        <taxon>Embryophyta</taxon>
        <taxon>Tracheophyta</taxon>
        <taxon>Spermatophyta</taxon>
        <taxon>Magnoliopsida</taxon>
        <taxon>eudicotyledons</taxon>
        <taxon>Gunneridae</taxon>
        <taxon>Pentapetalae</taxon>
        <taxon>rosids</taxon>
        <taxon>malvids</taxon>
        <taxon>Malvales</taxon>
        <taxon>Dipterocarpaceae</taxon>
        <taxon>Rubroshorea</taxon>
    </lineage>
</organism>
<dbReference type="GO" id="GO:0004190">
    <property type="term" value="F:aspartic-type endopeptidase activity"/>
    <property type="evidence" value="ECO:0007669"/>
    <property type="project" value="UniProtKB-KW"/>
</dbReference>
<dbReference type="PROSITE" id="PS50994">
    <property type="entry name" value="INTEGRASE"/>
    <property type="match status" value="1"/>
</dbReference>
<protein>
    <recommendedName>
        <fullName evidence="5">Integrase catalytic domain-containing protein</fullName>
    </recommendedName>
</protein>
<keyword evidence="1" id="KW-0645">Protease</keyword>
<evidence type="ECO:0000256" key="2">
    <source>
        <dbReference type="ARBA" id="ARBA00022723"/>
    </source>
</evidence>
<dbReference type="EMBL" id="BPVZ01000058">
    <property type="protein sequence ID" value="GKV21789.1"/>
    <property type="molecule type" value="Genomic_DNA"/>
</dbReference>
<dbReference type="InterPro" id="IPR036397">
    <property type="entry name" value="RNaseH_sf"/>
</dbReference>
<dbReference type="Gene3D" id="3.30.420.10">
    <property type="entry name" value="Ribonuclease H-like superfamily/Ribonuclease H"/>
    <property type="match status" value="1"/>
</dbReference>
<dbReference type="InterPro" id="IPR001584">
    <property type="entry name" value="Integrase_cat-core"/>
</dbReference>
<evidence type="ECO:0000256" key="3">
    <source>
        <dbReference type="ARBA" id="ARBA00022750"/>
    </source>
</evidence>
<dbReference type="Pfam" id="PF14223">
    <property type="entry name" value="Retrotran_gag_2"/>
    <property type="match status" value="1"/>
</dbReference>
<evidence type="ECO:0000256" key="4">
    <source>
        <dbReference type="ARBA" id="ARBA00022801"/>
    </source>
</evidence>
<feature type="domain" description="Integrase catalytic" evidence="5">
    <location>
        <begin position="400"/>
        <end position="566"/>
    </location>
</feature>
<dbReference type="Pfam" id="PF00665">
    <property type="entry name" value="rve"/>
    <property type="match status" value="1"/>
</dbReference>
<dbReference type="InterPro" id="IPR039537">
    <property type="entry name" value="Retrotran_Ty1/copia-like"/>
</dbReference>
<accession>A0AAV5K493</accession>
<dbReference type="SUPFAM" id="SSF56672">
    <property type="entry name" value="DNA/RNA polymerases"/>
    <property type="match status" value="1"/>
</dbReference>
<dbReference type="InterPro" id="IPR036875">
    <property type="entry name" value="Znf_CCHC_sf"/>
</dbReference>
<dbReference type="SUPFAM" id="SSF53098">
    <property type="entry name" value="Ribonuclease H-like"/>
    <property type="match status" value="1"/>
</dbReference>
<dbReference type="InterPro" id="IPR013103">
    <property type="entry name" value="RVT_2"/>
</dbReference>